<keyword evidence="4" id="KW-0175">Coiled coil</keyword>
<dbReference type="NCBIfam" id="TIGR00696">
    <property type="entry name" value="wecG_tagA_cpsF"/>
    <property type="match status" value="1"/>
</dbReference>
<feature type="compositionally biased region" description="Acidic residues" evidence="5">
    <location>
        <begin position="553"/>
        <end position="565"/>
    </location>
</feature>
<sequence>MQKIEILGIPIANITQAEALKYILDRLQKRTQTSVFTPGPEFLVRANKNARFHQILRKADILLPDGTGLILASFGKIHTRVIGADIVLALMEKLKGTEQKIGIVLPIVSLSSKETLTKSLREKFPNLNFKIYESRTPDITDRAPEDNLFQMMNTYAPDLVFVALGSPKQEYWINHARNILKNASIFIGVGGTFDYFTGVFPRAPLWMRKIGIEWLWRFSLEPKRFKRIYNAVIIFPYLVCKEKLQRSKKSKITSTKKMLLAGVIASVWFLSQQTLSAHSIQAQDETETNTNQETSEEDLPAQTEDDTSEEDEVLQDLNAKLEETVEEIELIEEKIDQLNKTIEIKQQEQLTLKSQLDVIDTSIQKTEKEIEIKEKEIELLELEIEELQQKILQKTEEIQLQKKYLAETLRTLYVKEDTTYLEVLLLHESFSDFFTEITYLEELEKETKNTLENIKNIKRELEEKKISVERKKSDVVQMKNSLTIRHEELQGEKKVKADILTQTALDEEKFQGLVEEVRKEQLSTDSEMRAIEQQVRERIAKIEEEKKKKDGEGEGDEDPLLEDDSDFGGPLALSWPIAGREITCGFDCADYPFRRYFKHSGMDIATPQGTKVSAAASGYVAIAKDGGATGYTYIMLVHGDGYATVYGHLSAIESSVYEKLETGRLVRKGEIIGRSGGTPGTPGAGRFSTGPHLHFELRENGIPINPVPFLP</sequence>
<feature type="compositionally biased region" description="Gly residues" evidence="5">
    <location>
        <begin position="674"/>
        <end position="683"/>
    </location>
</feature>
<dbReference type="InterPro" id="IPR016047">
    <property type="entry name" value="M23ase_b-sheet_dom"/>
</dbReference>
<feature type="compositionally biased region" description="Acidic residues" evidence="5">
    <location>
        <begin position="294"/>
        <end position="313"/>
    </location>
</feature>
<evidence type="ECO:0000256" key="4">
    <source>
        <dbReference type="SAM" id="Coils"/>
    </source>
</evidence>
<feature type="region of interest" description="Disordered" evidence="5">
    <location>
        <begin position="280"/>
        <end position="313"/>
    </location>
</feature>
<dbReference type="EMBL" id="MHKB01000011">
    <property type="protein sequence ID" value="OGY79011.1"/>
    <property type="molecule type" value="Genomic_DNA"/>
</dbReference>
<keyword evidence="2" id="KW-0808">Transferase</keyword>
<feature type="domain" description="Peptidoglycan hydrolase PcsB coiled-coil" evidence="7">
    <location>
        <begin position="394"/>
        <end position="464"/>
    </location>
</feature>
<evidence type="ECO:0000256" key="2">
    <source>
        <dbReference type="ARBA" id="ARBA00022679"/>
    </source>
</evidence>
<keyword evidence="1" id="KW-0328">Glycosyltransferase</keyword>
<dbReference type="SUPFAM" id="SSF51261">
    <property type="entry name" value="Duplicated hybrid motif"/>
    <property type="match status" value="1"/>
</dbReference>
<gene>
    <name evidence="8" type="ORF">A3B74_03950</name>
</gene>
<dbReference type="Pfam" id="PF01551">
    <property type="entry name" value="Peptidase_M23"/>
    <property type="match status" value="1"/>
</dbReference>
<evidence type="ECO:0000313" key="8">
    <source>
        <dbReference type="EMBL" id="OGY79011.1"/>
    </source>
</evidence>
<name>A0A1G2AQ47_9BACT</name>
<dbReference type="CDD" id="cd12797">
    <property type="entry name" value="M23_peptidase"/>
    <property type="match status" value="1"/>
</dbReference>
<feature type="coiled-coil region" evidence="4">
    <location>
        <begin position="314"/>
        <end position="404"/>
    </location>
</feature>
<dbReference type="Pfam" id="PF24568">
    <property type="entry name" value="CC_PcsB"/>
    <property type="match status" value="1"/>
</dbReference>
<evidence type="ECO:0000256" key="5">
    <source>
        <dbReference type="SAM" id="MobiDB-lite"/>
    </source>
</evidence>
<comment type="caution">
    <text evidence="8">The sequence shown here is derived from an EMBL/GenBank/DDBJ whole genome shotgun (WGS) entry which is preliminary data.</text>
</comment>
<feature type="region of interest" description="Disordered" evidence="5">
    <location>
        <begin position="542"/>
        <end position="565"/>
    </location>
</feature>
<keyword evidence="3" id="KW-0732">Signal</keyword>
<dbReference type="PANTHER" id="PTHR34136:SF1">
    <property type="entry name" value="UDP-N-ACETYL-D-MANNOSAMINURONIC ACID TRANSFERASE"/>
    <property type="match status" value="1"/>
</dbReference>
<evidence type="ECO:0000259" key="6">
    <source>
        <dbReference type="Pfam" id="PF01551"/>
    </source>
</evidence>
<dbReference type="PANTHER" id="PTHR34136">
    <property type="match status" value="1"/>
</dbReference>
<evidence type="ECO:0000313" key="9">
    <source>
        <dbReference type="Proteomes" id="UP000177165"/>
    </source>
</evidence>
<dbReference type="AlphaFoldDB" id="A0A1G2AQ47"/>
<dbReference type="Gene3D" id="6.10.250.3150">
    <property type="match status" value="1"/>
</dbReference>
<accession>A0A1G2AQ47</accession>
<protein>
    <submittedName>
        <fullName evidence="8">Uncharacterized protein</fullName>
    </submittedName>
</protein>
<dbReference type="Pfam" id="PF03808">
    <property type="entry name" value="Glyco_tran_WecG"/>
    <property type="match status" value="1"/>
</dbReference>
<dbReference type="InterPro" id="IPR004629">
    <property type="entry name" value="WecG_TagA_CpsF"/>
</dbReference>
<evidence type="ECO:0000256" key="1">
    <source>
        <dbReference type="ARBA" id="ARBA00022676"/>
    </source>
</evidence>
<reference evidence="8 9" key="1">
    <citation type="journal article" date="2016" name="Nat. Commun.">
        <title>Thousands of microbial genomes shed light on interconnected biogeochemical processes in an aquifer system.</title>
        <authorList>
            <person name="Anantharaman K."/>
            <person name="Brown C.T."/>
            <person name="Hug L.A."/>
            <person name="Sharon I."/>
            <person name="Castelle C.J."/>
            <person name="Probst A.J."/>
            <person name="Thomas B.C."/>
            <person name="Singh A."/>
            <person name="Wilkins M.J."/>
            <person name="Karaoz U."/>
            <person name="Brodie E.L."/>
            <person name="Williams K.H."/>
            <person name="Hubbard S.S."/>
            <person name="Banfield J.F."/>
        </authorList>
    </citation>
    <scope>NUCLEOTIDE SEQUENCE [LARGE SCALE GENOMIC DNA]</scope>
</reference>
<dbReference type="InterPro" id="IPR057309">
    <property type="entry name" value="PcsB_CC"/>
</dbReference>
<proteinExistence type="predicted"/>
<evidence type="ECO:0000256" key="3">
    <source>
        <dbReference type="ARBA" id="ARBA00022729"/>
    </source>
</evidence>
<dbReference type="CDD" id="cd06533">
    <property type="entry name" value="Glyco_transf_WecG_TagA"/>
    <property type="match status" value="1"/>
</dbReference>
<feature type="coiled-coil region" evidence="4">
    <location>
        <begin position="440"/>
        <end position="474"/>
    </location>
</feature>
<feature type="region of interest" description="Disordered" evidence="5">
    <location>
        <begin position="671"/>
        <end position="690"/>
    </location>
</feature>
<dbReference type="Gene3D" id="2.70.70.10">
    <property type="entry name" value="Glucose Permease (Domain IIA)"/>
    <property type="match status" value="1"/>
</dbReference>
<evidence type="ECO:0000259" key="7">
    <source>
        <dbReference type="Pfam" id="PF24568"/>
    </source>
</evidence>
<dbReference type="InterPro" id="IPR011055">
    <property type="entry name" value="Dup_hybrid_motif"/>
</dbReference>
<feature type="compositionally biased region" description="Basic and acidic residues" evidence="5">
    <location>
        <begin position="542"/>
        <end position="552"/>
    </location>
</feature>
<organism evidence="8 9">
    <name type="scientific">Candidatus Kerfeldbacteria bacterium RIFCSPHIGHO2_02_FULL_42_14</name>
    <dbReference type="NCBI Taxonomy" id="1798540"/>
    <lineage>
        <taxon>Bacteria</taxon>
        <taxon>Candidatus Kerfeldiibacteriota</taxon>
    </lineage>
</organism>
<feature type="domain" description="M23ase beta-sheet core" evidence="6">
    <location>
        <begin position="598"/>
        <end position="706"/>
    </location>
</feature>
<dbReference type="GO" id="GO:0016758">
    <property type="term" value="F:hexosyltransferase activity"/>
    <property type="evidence" value="ECO:0007669"/>
    <property type="project" value="TreeGrafter"/>
</dbReference>
<dbReference type="Proteomes" id="UP000177165">
    <property type="component" value="Unassembled WGS sequence"/>
</dbReference>
<dbReference type="STRING" id="1798540.A3B74_03950"/>